<dbReference type="EMBL" id="IACK01001502">
    <property type="protein sequence ID" value="LAA67420.1"/>
    <property type="molecule type" value="Transcribed_RNA"/>
</dbReference>
<evidence type="ECO:0008006" key="3">
    <source>
        <dbReference type="Google" id="ProtNLM"/>
    </source>
</evidence>
<dbReference type="AlphaFoldDB" id="A0A2D4H616"/>
<keyword evidence="1" id="KW-0472">Membrane</keyword>
<sequence>MRIRHGGCWKCKQNQGTFYHMWWPCPEAQKYWIKIWSWTKEIAEEQMKFKAEFFLLGIIKEKHRKKIKYILLHILTATRIVYALSWKQNNVPLGELTIRKILDCAEMDKWTLKTKRERRVGIL</sequence>
<accession>A0A2D4H616</accession>
<evidence type="ECO:0000256" key="1">
    <source>
        <dbReference type="SAM" id="Phobius"/>
    </source>
</evidence>
<proteinExistence type="predicted"/>
<protein>
    <recommendedName>
        <fullName evidence="3">Reverse transcriptase zinc-binding domain-containing protein</fullName>
    </recommendedName>
</protein>
<reference evidence="2" key="2">
    <citation type="submission" date="2017-11" db="EMBL/GenBank/DDBJ databases">
        <title>Coralsnake Venomics: Analyses of Venom Gland Transcriptomes and Proteomes of Six Brazilian Taxa.</title>
        <authorList>
            <person name="Aird S.D."/>
            <person name="Jorge da Silva N."/>
            <person name="Qiu L."/>
            <person name="Villar-Briones A."/>
            <person name="Aparecida-Saddi V."/>
            <person name="Campos-Telles M.P."/>
            <person name="Grau M."/>
            <person name="Mikheyev A.S."/>
        </authorList>
    </citation>
    <scope>NUCLEOTIDE SEQUENCE</scope>
    <source>
        <tissue evidence="2">Venom_gland</tissue>
    </source>
</reference>
<feature type="transmembrane region" description="Helical" evidence="1">
    <location>
        <begin position="69"/>
        <end position="86"/>
    </location>
</feature>
<keyword evidence="1" id="KW-1133">Transmembrane helix</keyword>
<reference evidence="2" key="1">
    <citation type="submission" date="2017-07" db="EMBL/GenBank/DDBJ databases">
        <authorList>
            <person name="Mikheyev A."/>
            <person name="Grau M."/>
        </authorList>
    </citation>
    <scope>NUCLEOTIDE SEQUENCE</scope>
    <source>
        <tissue evidence="2">Venom_gland</tissue>
    </source>
</reference>
<organism evidence="2">
    <name type="scientific">Micrurus lemniscatus lemniscatus</name>
    <dbReference type="NCBI Taxonomy" id="129467"/>
    <lineage>
        <taxon>Eukaryota</taxon>
        <taxon>Metazoa</taxon>
        <taxon>Chordata</taxon>
        <taxon>Craniata</taxon>
        <taxon>Vertebrata</taxon>
        <taxon>Euteleostomi</taxon>
        <taxon>Lepidosauria</taxon>
        <taxon>Squamata</taxon>
        <taxon>Bifurcata</taxon>
        <taxon>Unidentata</taxon>
        <taxon>Episquamata</taxon>
        <taxon>Toxicofera</taxon>
        <taxon>Serpentes</taxon>
        <taxon>Colubroidea</taxon>
        <taxon>Elapidae</taxon>
        <taxon>Elapinae</taxon>
        <taxon>Micrurus</taxon>
    </lineage>
</organism>
<evidence type="ECO:0000313" key="2">
    <source>
        <dbReference type="EMBL" id="LAA67420.1"/>
    </source>
</evidence>
<keyword evidence="1" id="KW-0812">Transmembrane</keyword>
<name>A0A2D4H616_MICLE</name>